<feature type="region of interest" description="Disordered" evidence="5">
    <location>
        <begin position="95"/>
        <end position="118"/>
    </location>
</feature>
<dbReference type="OrthoDB" id="124789at2759"/>
<evidence type="ECO:0000256" key="3">
    <source>
        <dbReference type="ARBA" id="ARBA00022801"/>
    </source>
</evidence>
<comment type="caution">
    <text evidence="8">The sequence shown here is derived from an EMBL/GenBank/DDBJ whole genome shotgun (WGS) entry which is preliminary data.</text>
</comment>
<dbReference type="PROSITE" id="PS50966">
    <property type="entry name" value="ZF_SWIM"/>
    <property type="match status" value="1"/>
</dbReference>
<evidence type="ECO:0000313" key="9">
    <source>
        <dbReference type="Proteomes" id="UP000018721"/>
    </source>
</evidence>
<feature type="region of interest" description="Disordered" evidence="5">
    <location>
        <begin position="1197"/>
        <end position="1229"/>
    </location>
</feature>
<keyword evidence="4" id="KW-0479">Metal-binding</keyword>
<feature type="region of interest" description="Disordered" evidence="5">
    <location>
        <begin position="721"/>
        <end position="743"/>
    </location>
</feature>
<dbReference type="GO" id="GO:0008234">
    <property type="term" value="F:cysteine-type peptidase activity"/>
    <property type="evidence" value="ECO:0007669"/>
    <property type="project" value="InterPro"/>
</dbReference>
<evidence type="ECO:0008006" key="10">
    <source>
        <dbReference type="Google" id="ProtNLM"/>
    </source>
</evidence>
<evidence type="ECO:0000256" key="1">
    <source>
        <dbReference type="ARBA" id="ARBA00005234"/>
    </source>
</evidence>
<feature type="domain" description="SWIM-type" evidence="7">
    <location>
        <begin position="592"/>
        <end position="624"/>
    </location>
</feature>
<accession>V9EMK9</accession>
<feature type="compositionally biased region" description="Acidic residues" evidence="5">
    <location>
        <begin position="760"/>
        <end position="773"/>
    </location>
</feature>
<dbReference type="GO" id="GO:0006508">
    <property type="term" value="P:proteolysis"/>
    <property type="evidence" value="ECO:0007669"/>
    <property type="project" value="UniProtKB-KW"/>
</dbReference>
<dbReference type="Pfam" id="PF21056">
    <property type="entry name" value="ZSWIM1-3_RNaseH-like"/>
    <property type="match status" value="1"/>
</dbReference>
<dbReference type="Proteomes" id="UP000018721">
    <property type="component" value="Unassembled WGS sequence"/>
</dbReference>
<dbReference type="InterPro" id="IPR003653">
    <property type="entry name" value="Peptidase_C48_C"/>
</dbReference>
<evidence type="ECO:0000256" key="4">
    <source>
        <dbReference type="PROSITE-ProRule" id="PRU00325"/>
    </source>
</evidence>
<evidence type="ECO:0000259" key="6">
    <source>
        <dbReference type="PROSITE" id="PS50600"/>
    </source>
</evidence>
<dbReference type="PROSITE" id="PS50600">
    <property type="entry name" value="ULP_PROTEASE"/>
    <property type="match status" value="1"/>
</dbReference>
<dbReference type="InterPro" id="IPR048324">
    <property type="entry name" value="ZSWIM1-3_RNaseH-like"/>
</dbReference>
<dbReference type="PANTHER" id="PTHR31569:SF4">
    <property type="entry name" value="SWIM-TYPE DOMAIN-CONTAINING PROTEIN"/>
    <property type="match status" value="1"/>
</dbReference>
<evidence type="ECO:0000256" key="5">
    <source>
        <dbReference type="SAM" id="MobiDB-lite"/>
    </source>
</evidence>
<feature type="region of interest" description="Disordered" evidence="5">
    <location>
        <begin position="756"/>
        <end position="778"/>
    </location>
</feature>
<dbReference type="InterPro" id="IPR007527">
    <property type="entry name" value="Znf_SWIM"/>
</dbReference>
<dbReference type="PANTHER" id="PTHR31569">
    <property type="entry name" value="SWIM-TYPE DOMAIN-CONTAINING PROTEIN"/>
    <property type="match status" value="1"/>
</dbReference>
<comment type="similarity">
    <text evidence="1">Belongs to the peptidase C48 family.</text>
</comment>
<protein>
    <recommendedName>
        <fullName evidence="10">SWIM-type domain-containing protein</fullName>
    </recommendedName>
</protein>
<keyword evidence="2" id="KW-0645">Protease</keyword>
<dbReference type="Gene3D" id="3.40.395.10">
    <property type="entry name" value="Adenoviral Proteinase, Chain A"/>
    <property type="match status" value="1"/>
</dbReference>
<evidence type="ECO:0000313" key="8">
    <source>
        <dbReference type="EMBL" id="ETI39733.1"/>
    </source>
</evidence>
<evidence type="ECO:0000259" key="7">
    <source>
        <dbReference type="PROSITE" id="PS50966"/>
    </source>
</evidence>
<feature type="compositionally biased region" description="Acidic residues" evidence="5">
    <location>
        <begin position="46"/>
        <end position="56"/>
    </location>
</feature>
<dbReference type="EMBL" id="ANIZ01002526">
    <property type="protein sequence ID" value="ETI39733.1"/>
    <property type="molecule type" value="Genomic_DNA"/>
</dbReference>
<feature type="compositionally biased region" description="Acidic residues" evidence="5">
    <location>
        <begin position="25"/>
        <end position="39"/>
    </location>
</feature>
<reference evidence="8 9" key="1">
    <citation type="submission" date="2013-11" db="EMBL/GenBank/DDBJ databases">
        <title>The Genome Sequence of Phytophthora parasitica P1569.</title>
        <authorList>
            <consortium name="The Broad Institute Genomics Platform"/>
            <person name="Russ C."/>
            <person name="Tyler B."/>
            <person name="Panabieres F."/>
            <person name="Shan W."/>
            <person name="Tripathy S."/>
            <person name="Grunwald N."/>
            <person name="Machado M."/>
            <person name="Johnson C.S."/>
            <person name="Arredondo F."/>
            <person name="Hong C."/>
            <person name="Coffey M."/>
            <person name="Young S.K."/>
            <person name="Zeng Q."/>
            <person name="Gargeya S."/>
            <person name="Fitzgerald M."/>
            <person name="Abouelleil A."/>
            <person name="Alvarado L."/>
            <person name="Chapman S.B."/>
            <person name="Gainer-Dewar J."/>
            <person name="Goldberg J."/>
            <person name="Griggs A."/>
            <person name="Gujja S."/>
            <person name="Hansen M."/>
            <person name="Howarth C."/>
            <person name="Imamovic A."/>
            <person name="Ireland A."/>
            <person name="Larimer J."/>
            <person name="McCowan C."/>
            <person name="Murphy C."/>
            <person name="Pearson M."/>
            <person name="Poon T.W."/>
            <person name="Priest M."/>
            <person name="Roberts A."/>
            <person name="Saif S."/>
            <person name="Shea T."/>
            <person name="Sykes S."/>
            <person name="Wortman J."/>
            <person name="Nusbaum C."/>
            <person name="Birren B."/>
        </authorList>
    </citation>
    <scope>NUCLEOTIDE SEQUENCE [LARGE SCALE GENOMIC DNA]</scope>
    <source>
        <strain evidence="8 9">P1569</strain>
    </source>
</reference>
<dbReference type="InterPro" id="IPR052579">
    <property type="entry name" value="Zinc_finger_SWIM"/>
</dbReference>
<dbReference type="SUPFAM" id="SSF54001">
    <property type="entry name" value="Cysteine proteinases"/>
    <property type="match status" value="1"/>
</dbReference>
<gene>
    <name evidence="8" type="ORF">F443_14712</name>
</gene>
<dbReference type="eggNOG" id="ENOG502SI7P">
    <property type="taxonomic scope" value="Eukaryota"/>
</dbReference>
<evidence type="ECO:0000256" key="2">
    <source>
        <dbReference type="ARBA" id="ARBA00022670"/>
    </source>
</evidence>
<dbReference type="AlphaFoldDB" id="V9EMK9"/>
<name>V9EMK9_PHYNI</name>
<keyword evidence="4" id="KW-0863">Zinc-finger</keyword>
<sequence>MELSNSGDGALETGNHRGGMSGGGEVEETEEGVGDDQDSDSGGSSDDAEGTDDASGDELVHVEPPAVWHPNWDAWQSYFTLYCDRTMQVLPVKETMSRSERNKRLRRTKKGADDSQLVPDQFDPYQRTYICTHGWKKRKSRGEGSRPRQHIRLTDCPFRFVVQWNLSRGELQVKNGCFKHNHRVSAAAYATYPTSRGVTNPLVGARVDGMLAGGAKRSRIYDYLLDHDQNVIQVDVDNLVREHASSVASVDDNDATAREIAVFSAADPENVSSVAETESGETGVISLTTAHMRRMFGRFSELLMVDCSHKTNRYNYQLLTFMSVNEFGEGCVVQQSLIEANGDWHMERAIAHFKRSHPTKIDQLRVIVVDKDLNEIRVLETNFPEARLLICHFHVIKYLKEMRSKPDFGKISGEDASQVDALVHKMVYARSEENYDETCASLKGLCERIGIQGFWEYFDKNWNSCQDRWVMYRRQNLPHFKNHTNNRLESFFGKLKDSVDSSMSMSTCVKAVLAYDRRVENEYKYRLSRIGMFVNSNYDEEMRNVLRFTTHYVAEQIEHQYASALEKYESYTFTAVSQDDDIVEVLGSTRHYTLRLDDWCCDCEFSISMSLPCRHAIAYRKKEGVAGPLIPWNCIHERWTTPTKQLKKVRQFAYDQFRGAGTRPEPKPLRSQAERYREAVRATHLIANELADIGDEDEFNTMLEFILSQWRNVRQRKIANTQADDADDARGGIQSDSNPARGAQFDDAAIKAEFEISSSGDDDTGSSEDEESIGVESKVKIRLNPKTRKVGRPKKDKSKTVVSEKVDRQWFEAMEKGRKTAGEVTLEALLAALLTEEPTLSETQRRLSGVMVKHNGADLKKPKFKMLKNPVLIMDAFYILPPKLMDACMKVLPLANTQSSAISVDEDRTKKKSQTERLTECVHIKGIGTFLRAQIELFKRVQNLKDTVQLGVDAHKWLLEGGLPSLPAGYHDLVRKVADDVEATFPYRLIPGLPQLEDYQYSLLYRAVPGIWLSDAAIRAVCERLVTDFPSCRFAGFVRAETTKKRTRNTDEMLVDSIVRNRISTQVAESGVDTVFLPLNFMNYHWCCIVIKVQAKRIFFYDPLNQGPYRNSALAIANYLKISGLSDYDVVSQNNPLQFDGSSCGVYVAWMFIRQGTPVPALDMSKFTLPRRRFELFYYLLTGRLLPIQPVQAVGGNLEDEEMEEKPPAPTTTQQRNEEEEVPPTQVSL</sequence>
<dbReference type="GO" id="GO:0008270">
    <property type="term" value="F:zinc ion binding"/>
    <property type="evidence" value="ECO:0007669"/>
    <property type="project" value="UniProtKB-KW"/>
</dbReference>
<dbReference type="HOGENOM" id="CLU_005927_0_0_1"/>
<keyword evidence="3" id="KW-0378">Hydrolase</keyword>
<organism evidence="8 9">
    <name type="scientific">Phytophthora nicotianae P1569</name>
    <dbReference type="NCBI Taxonomy" id="1317065"/>
    <lineage>
        <taxon>Eukaryota</taxon>
        <taxon>Sar</taxon>
        <taxon>Stramenopiles</taxon>
        <taxon>Oomycota</taxon>
        <taxon>Peronosporomycetes</taxon>
        <taxon>Peronosporales</taxon>
        <taxon>Peronosporaceae</taxon>
        <taxon>Phytophthora</taxon>
    </lineage>
</organism>
<proteinExistence type="inferred from homology"/>
<keyword evidence="4" id="KW-0862">Zinc</keyword>
<feature type="region of interest" description="Disordered" evidence="5">
    <location>
        <begin position="1"/>
        <end position="57"/>
    </location>
</feature>
<dbReference type="InterPro" id="IPR038765">
    <property type="entry name" value="Papain-like_cys_pep_sf"/>
</dbReference>
<keyword evidence="9" id="KW-1185">Reference proteome</keyword>
<feature type="domain" description="Ubiquitin-like protease family profile" evidence="6">
    <location>
        <begin position="974"/>
        <end position="1155"/>
    </location>
</feature>
<dbReference type="Pfam" id="PF02902">
    <property type="entry name" value="Peptidase_C48"/>
    <property type="match status" value="1"/>
</dbReference>